<dbReference type="PROSITE" id="PS50970">
    <property type="entry name" value="HCY"/>
    <property type="match status" value="1"/>
</dbReference>
<dbReference type="Gene3D" id="3.20.20.330">
    <property type="entry name" value="Homocysteine-binding-like domain"/>
    <property type="match status" value="1"/>
</dbReference>
<feature type="binding site" evidence="8">
    <location>
        <position position="108"/>
    </location>
    <ligand>
        <name>Zn(2+)</name>
        <dbReference type="ChEBI" id="CHEBI:29105"/>
    </ligand>
</feature>
<dbReference type="Proteomes" id="UP000324222">
    <property type="component" value="Unassembled WGS sequence"/>
</dbReference>
<evidence type="ECO:0000256" key="1">
    <source>
        <dbReference type="ARBA" id="ARBA00010398"/>
    </source>
</evidence>
<dbReference type="OrthoDB" id="261426at2759"/>
<evidence type="ECO:0000256" key="6">
    <source>
        <dbReference type="ARBA" id="ARBA00023285"/>
    </source>
</evidence>
<dbReference type="InterPro" id="IPR036589">
    <property type="entry name" value="HCY_dom_sf"/>
</dbReference>
<keyword evidence="8" id="KW-0862">Zinc</keyword>
<dbReference type="GO" id="GO:0005829">
    <property type="term" value="C:cytosol"/>
    <property type="evidence" value="ECO:0007669"/>
    <property type="project" value="TreeGrafter"/>
</dbReference>
<dbReference type="GO" id="GO:0046872">
    <property type="term" value="F:metal ion binding"/>
    <property type="evidence" value="ECO:0007669"/>
    <property type="project" value="UniProtKB-KW"/>
</dbReference>
<dbReference type="EMBL" id="VSRR010062713">
    <property type="protein sequence ID" value="MPC83508.1"/>
    <property type="molecule type" value="Genomic_DNA"/>
</dbReference>
<evidence type="ECO:0000256" key="2">
    <source>
        <dbReference type="ARBA" id="ARBA00022603"/>
    </source>
</evidence>
<keyword evidence="5 8" id="KW-0479">Metal-binding</keyword>
<gene>
    <name evidence="10" type="primary">MTR_1</name>
    <name evidence="10" type="ORF">E2C01_078220</name>
</gene>
<evidence type="ECO:0000259" key="9">
    <source>
        <dbReference type="PROSITE" id="PS50970"/>
    </source>
</evidence>
<comment type="cofactor">
    <cofactor evidence="8">
        <name>Zn(2+)</name>
        <dbReference type="ChEBI" id="CHEBI:29105"/>
    </cofactor>
</comment>
<protein>
    <submittedName>
        <fullName evidence="10">Methionine synthase</fullName>
    </submittedName>
</protein>
<dbReference type="Pfam" id="PF02574">
    <property type="entry name" value="S-methyl_trans"/>
    <property type="match status" value="1"/>
</dbReference>
<comment type="caution">
    <text evidence="10">The sequence shown here is derived from an EMBL/GenBank/DDBJ whole genome shotgun (WGS) entry which is preliminary data.</text>
</comment>
<dbReference type="PANTHER" id="PTHR45833">
    <property type="entry name" value="METHIONINE SYNTHASE"/>
    <property type="match status" value="1"/>
</dbReference>
<evidence type="ECO:0000256" key="3">
    <source>
        <dbReference type="ARBA" id="ARBA00022679"/>
    </source>
</evidence>
<feature type="domain" description="Hcy-binding" evidence="9">
    <location>
        <begin position="1"/>
        <end position="122"/>
    </location>
</feature>
<name>A0A5B7IS49_PORTR</name>
<organism evidence="10 11">
    <name type="scientific">Portunus trituberculatus</name>
    <name type="common">Swimming crab</name>
    <name type="synonym">Neptunus trituberculatus</name>
    <dbReference type="NCBI Taxonomy" id="210409"/>
    <lineage>
        <taxon>Eukaryota</taxon>
        <taxon>Metazoa</taxon>
        <taxon>Ecdysozoa</taxon>
        <taxon>Arthropoda</taxon>
        <taxon>Crustacea</taxon>
        <taxon>Multicrustacea</taxon>
        <taxon>Malacostraca</taxon>
        <taxon>Eumalacostraca</taxon>
        <taxon>Eucarida</taxon>
        <taxon>Decapoda</taxon>
        <taxon>Pleocyemata</taxon>
        <taxon>Brachyura</taxon>
        <taxon>Eubrachyura</taxon>
        <taxon>Portunoidea</taxon>
        <taxon>Portunidae</taxon>
        <taxon>Portuninae</taxon>
        <taxon>Portunus</taxon>
    </lineage>
</organism>
<keyword evidence="11" id="KW-1185">Reference proteome</keyword>
<evidence type="ECO:0000256" key="5">
    <source>
        <dbReference type="ARBA" id="ARBA00022723"/>
    </source>
</evidence>
<evidence type="ECO:0000313" key="11">
    <source>
        <dbReference type="Proteomes" id="UP000324222"/>
    </source>
</evidence>
<feature type="binding site" evidence="8">
    <location>
        <position position="107"/>
    </location>
    <ligand>
        <name>Zn(2+)</name>
        <dbReference type="ChEBI" id="CHEBI:29105"/>
    </ligand>
</feature>
<dbReference type="SUPFAM" id="SSF82282">
    <property type="entry name" value="Homocysteine S-methyltransferase"/>
    <property type="match status" value="1"/>
</dbReference>
<evidence type="ECO:0000256" key="7">
    <source>
        <dbReference type="ARBA" id="ARBA00034478"/>
    </source>
</evidence>
<evidence type="ECO:0000256" key="8">
    <source>
        <dbReference type="PROSITE-ProRule" id="PRU00333"/>
    </source>
</evidence>
<comment type="similarity">
    <text evidence="1">Belongs to the vitamin-B12 dependent methionine synthase family.</text>
</comment>
<comment type="pathway">
    <text evidence="7">Amino-acid biosynthesis; L-methionine biosynthesis via de novo pathway.</text>
</comment>
<keyword evidence="4" id="KW-0949">S-adenosyl-L-methionine</keyword>
<dbReference type="AlphaFoldDB" id="A0A5B7IS49"/>
<dbReference type="GO" id="GO:0032259">
    <property type="term" value="P:methylation"/>
    <property type="evidence" value="ECO:0007669"/>
    <property type="project" value="UniProtKB-KW"/>
</dbReference>
<reference evidence="10 11" key="1">
    <citation type="submission" date="2019-05" db="EMBL/GenBank/DDBJ databases">
        <title>Another draft genome of Portunus trituberculatus and its Hox gene families provides insights of decapod evolution.</title>
        <authorList>
            <person name="Jeong J.-H."/>
            <person name="Song I."/>
            <person name="Kim S."/>
            <person name="Choi T."/>
            <person name="Kim D."/>
            <person name="Ryu S."/>
            <person name="Kim W."/>
        </authorList>
    </citation>
    <scope>NUCLEOTIDE SEQUENCE [LARGE SCALE GENOMIC DNA]</scope>
    <source>
        <tissue evidence="10">Muscle</tissue>
    </source>
</reference>
<dbReference type="InterPro" id="IPR003726">
    <property type="entry name" value="HCY_dom"/>
</dbReference>
<dbReference type="GO" id="GO:0008705">
    <property type="term" value="F:methionine synthase activity"/>
    <property type="evidence" value="ECO:0007669"/>
    <property type="project" value="TreeGrafter"/>
</dbReference>
<keyword evidence="2 8" id="KW-0489">Methyltransferase</keyword>
<keyword evidence="3 8" id="KW-0808">Transferase</keyword>
<accession>A0A5B7IS49</accession>
<dbReference type="InterPro" id="IPR050554">
    <property type="entry name" value="Met_Synthase/Corrinoid"/>
</dbReference>
<proteinExistence type="inferred from homology"/>
<dbReference type="GO" id="GO:0050667">
    <property type="term" value="P:homocysteine metabolic process"/>
    <property type="evidence" value="ECO:0007669"/>
    <property type="project" value="TreeGrafter"/>
</dbReference>
<dbReference type="PANTHER" id="PTHR45833:SF1">
    <property type="entry name" value="METHIONINE SYNTHASE"/>
    <property type="match status" value="1"/>
</dbReference>
<feature type="binding site" evidence="8">
    <location>
        <position position="44"/>
    </location>
    <ligand>
        <name>Zn(2+)</name>
        <dbReference type="ChEBI" id="CHEBI:29105"/>
    </ligand>
</feature>
<dbReference type="GO" id="GO:0046653">
    <property type="term" value="P:tetrahydrofolate metabolic process"/>
    <property type="evidence" value="ECO:0007669"/>
    <property type="project" value="TreeGrafter"/>
</dbReference>
<evidence type="ECO:0000313" key="10">
    <source>
        <dbReference type="EMBL" id="MPC83508.1"/>
    </source>
</evidence>
<sequence length="183" mass="19616">MESFIFQISGTIVDKSGRTLSGQMGEAFVISVSHAQPVCIGLNCALGAIEMRPFIENISQNTSAAIICYPNAGLPNTFGEYEETPETTANHIWDFAKDGLVNVVGGCCGTTPDHIRAIAEAVSTMKPRSASSALYQDALLLSGLEPMKITSETNFVNIGKTEILTRSSIHLSLYQADTPAEKE</sequence>
<evidence type="ECO:0000256" key="4">
    <source>
        <dbReference type="ARBA" id="ARBA00022691"/>
    </source>
</evidence>
<keyword evidence="6" id="KW-0170">Cobalt</keyword>